<dbReference type="AlphaFoldDB" id="A0A7I8V5N2"/>
<dbReference type="Proteomes" id="UP000549394">
    <property type="component" value="Unassembled WGS sequence"/>
</dbReference>
<comment type="similarity">
    <text evidence="1">Belongs to the stathmin family.</text>
</comment>
<dbReference type="GO" id="GO:0031175">
    <property type="term" value="P:neuron projection development"/>
    <property type="evidence" value="ECO:0007669"/>
    <property type="project" value="TreeGrafter"/>
</dbReference>
<dbReference type="PANTHER" id="PTHR10104:SF1">
    <property type="entry name" value="STATHMIN, ISOFORM D"/>
    <property type="match status" value="1"/>
</dbReference>
<evidence type="ECO:0000313" key="3">
    <source>
        <dbReference type="EMBL" id="CAD5111592.1"/>
    </source>
</evidence>
<dbReference type="GO" id="GO:0015631">
    <property type="term" value="F:tubulin binding"/>
    <property type="evidence" value="ECO:0007669"/>
    <property type="project" value="TreeGrafter"/>
</dbReference>
<organism evidence="3 4">
    <name type="scientific">Dimorphilus gyrociliatus</name>
    <dbReference type="NCBI Taxonomy" id="2664684"/>
    <lineage>
        <taxon>Eukaryota</taxon>
        <taxon>Metazoa</taxon>
        <taxon>Spiralia</taxon>
        <taxon>Lophotrochozoa</taxon>
        <taxon>Annelida</taxon>
        <taxon>Polychaeta</taxon>
        <taxon>Polychaeta incertae sedis</taxon>
        <taxon>Dinophilidae</taxon>
        <taxon>Dimorphilus</taxon>
    </lineage>
</organism>
<dbReference type="PANTHER" id="PTHR10104">
    <property type="entry name" value="STATHMIN"/>
    <property type="match status" value="1"/>
</dbReference>
<dbReference type="EMBL" id="CAJFCJ010000002">
    <property type="protein sequence ID" value="CAD5111592.1"/>
    <property type="molecule type" value="Genomic_DNA"/>
</dbReference>
<evidence type="ECO:0000256" key="1">
    <source>
        <dbReference type="RuleBase" id="RU004388"/>
    </source>
</evidence>
<proteinExistence type="inferred from homology"/>
<feature type="region of interest" description="Disordered" evidence="2">
    <location>
        <begin position="92"/>
        <end position="111"/>
    </location>
</feature>
<evidence type="ECO:0000313" key="4">
    <source>
        <dbReference type="Proteomes" id="UP000549394"/>
    </source>
</evidence>
<dbReference type="GO" id="GO:0005737">
    <property type="term" value="C:cytoplasm"/>
    <property type="evidence" value="ECO:0007669"/>
    <property type="project" value="TreeGrafter"/>
</dbReference>
<gene>
    <name evidence="3" type="ORF">DGYR_LOCUS861</name>
</gene>
<name>A0A7I8V5N2_9ANNE</name>
<accession>A0A7I8V5N2</accession>
<dbReference type="InterPro" id="IPR000956">
    <property type="entry name" value="Stathmin_fam"/>
</dbReference>
<dbReference type="Gene3D" id="6.10.280.30">
    <property type="match status" value="1"/>
</dbReference>
<dbReference type="GO" id="GO:0031110">
    <property type="term" value="P:regulation of microtubule polymerization or depolymerization"/>
    <property type="evidence" value="ECO:0007669"/>
    <property type="project" value="InterPro"/>
</dbReference>
<dbReference type="PRINTS" id="PR00345">
    <property type="entry name" value="STATHMIN"/>
</dbReference>
<reference evidence="3 4" key="1">
    <citation type="submission" date="2020-08" db="EMBL/GenBank/DDBJ databases">
        <authorList>
            <person name="Hejnol A."/>
        </authorList>
    </citation>
    <scope>NUCLEOTIDE SEQUENCE [LARGE SCALE GENOMIC DNA]</scope>
</reference>
<feature type="compositionally biased region" description="Basic and acidic residues" evidence="2">
    <location>
        <begin position="92"/>
        <end position="104"/>
    </location>
</feature>
<sequence length="196" mass="22909">MYSIRFISLDGESIGSLSKLFNSCYTICLEMAQESSVAFDIILESAKQKQKPIQTSPRSNNDTLQEQIQSKLQNAEERRKIVELEKKEKLAKNKEREEKVREKAQGMNSSFQVETQNNLETKLEITEQSKQAQLKAKQEKLKEHVSFKQFNKRRRLPIGLNLNNQLICNKLVRIVFLLLFLNKELIEDSKILYIHH</sequence>
<evidence type="ECO:0000256" key="2">
    <source>
        <dbReference type="SAM" id="MobiDB-lite"/>
    </source>
</evidence>
<protein>
    <recommendedName>
        <fullName evidence="1">Stathmin</fullName>
    </recommendedName>
</protein>
<keyword evidence="4" id="KW-1185">Reference proteome</keyword>
<dbReference type="InterPro" id="IPR036002">
    <property type="entry name" value="Stathmin_sf"/>
</dbReference>
<dbReference type="GO" id="GO:0043005">
    <property type="term" value="C:neuron projection"/>
    <property type="evidence" value="ECO:0007669"/>
    <property type="project" value="TreeGrafter"/>
</dbReference>
<dbReference type="PROSITE" id="PS51663">
    <property type="entry name" value="STATHMIN_3"/>
    <property type="match status" value="1"/>
</dbReference>
<dbReference type="GO" id="GO:0007019">
    <property type="term" value="P:microtubule depolymerization"/>
    <property type="evidence" value="ECO:0007669"/>
    <property type="project" value="TreeGrafter"/>
</dbReference>
<dbReference type="SUPFAM" id="SSF101494">
    <property type="entry name" value="Stathmin"/>
    <property type="match status" value="1"/>
</dbReference>
<comment type="caution">
    <text evidence="3">The sequence shown here is derived from an EMBL/GenBank/DDBJ whole genome shotgun (WGS) entry which is preliminary data.</text>
</comment>
<dbReference type="Pfam" id="PF00836">
    <property type="entry name" value="Stathmin"/>
    <property type="match status" value="1"/>
</dbReference>